<dbReference type="AlphaFoldDB" id="X1BWC6"/>
<evidence type="ECO:0000313" key="1">
    <source>
        <dbReference type="EMBL" id="GAH00091.1"/>
    </source>
</evidence>
<organism evidence="1">
    <name type="scientific">marine sediment metagenome</name>
    <dbReference type="NCBI Taxonomy" id="412755"/>
    <lineage>
        <taxon>unclassified sequences</taxon>
        <taxon>metagenomes</taxon>
        <taxon>ecological metagenomes</taxon>
    </lineage>
</organism>
<dbReference type="SUPFAM" id="SSF53187">
    <property type="entry name" value="Zn-dependent exopeptidases"/>
    <property type="match status" value="1"/>
</dbReference>
<sequence length="188" mass="21310">MSIYHRNYNEEMKTKMRAQNLVNLVNEELSGQNAKGHIEQITQYYRSPGSSGFHQATDYIINKFNESNFDLHIEKYPLDGKRKVLGRTYSYAWEPISAELKLISPVEEDLITFEKVPSCLSWWSGSTPPEGIMADLIDVGPGDSPACYKDKDVHGKVVLIETTPNFSSFREAWRLAVEEYGAIGIIAD</sequence>
<dbReference type="Gene3D" id="3.40.630.10">
    <property type="entry name" value="Zn peptidases"/>
    <property type="match status" value="1"/>
</dbReference>
<dbReference type="Gene3D" id="3.50.30.30">
    <property type="match status" value="1"/>
</dbReference>
<evidence type="ECO:0008006" key="2">
    <source>
        <dbReference type="Google" id="ProtNLM"/>
    </source>
</evidence>
<protein>
    <recommendedName>
        <fullName evidence="2">PA domain-containing protein</fullName>
    </recommendedName>
</protein>
<comment type="caution">
    <text evidence="1">The sequence shown here is derived from an EMBL/GenBank/DDBJ whole genome shotgun (WGS) entry which is preliminary data.</text>
</comment>
<reference evidence="1" key="1">
    <citation type="journal article" date="2014" name="Front. Microbiol.">
        <title>High frequency of phylogenetically diverse reductive dehalogenase-homologous genes in deep subseafloor sedimentary metagenomes.</title>
        <authorList>
            <person name="Kawai M."/>
            <person name="Futagami T."/>
            <person name="Toyoda A."/>
            <person name="Takaki Y."/>
            <person name="Nishi S."/>
            <person name="Hori S."/>
            <person name="Arai W."/>
            <person name="Tsubouchi T."/>
            <person name="Morono Y."/>
            <person name="Uchiyama I."/>
            <person name="Ito T."/>
            <person name="Fujiyama A."/>
            <person name="Inagaki F."/>
            <person name="Takami H."/>
        </authorList>
    </citation>
    <scope>NUCLEOTIDE SEQUENCE</scope>
    <source>
        <strain evidence="1">Expedition CK06-06</strain>
    </source>
</reference>
<gene>
    <name evidence="1" type="ORF">S01H4_39529</name>
</gene>
<proteinExistence type="predicted"/>
<accession>X1BWC6</accession>
<dbReference type="EMBL" id="BART01021423">
    <property type="protein sequence ID" value="GAH00091.1"/>
    <property type="molecule type" value="Genomic_DNA"/>
</dbReference>
<name>X1BWC6_9ZZZZ</name>
<feature type="non-terminal residue" evidence="1">
    <location>
        <position position="188"/>
    </location>
</feature>